<dbReference type="Proteomes" id="UP000681720">
    <property type="component" value="Unassembled WGS sequence"/>
</dbReference>
<proteinExistence type="predicted"/>
<protein>
    <submittedName>
        <fullName evidence="1">Uncharacterized protein</fullName>
    </submittedName>
</protein>
<dbReference type="EMBL" id="CAJOBJ010339595">
    <property type="protein sequence ID" value="CAF5193383.1"/>
    <property type="molecule type" value="Genomic_DNA"/>
</dbReference>
<evidence type="ECO:0000313" key="2">
    <source>
        <dbReference type="Proteomes" id="UP000681720"/>
    </source>
</evidence>
<organism evidence="1 2">
    <name type="scientific">Rotaria magnacalcarata</name>
    <dbReference type="NCBI Taxonomy" id="392030"/>
    <lineage>
        <taxon>Eukaryota</taxon>
        <taxon>Metazoa</taxon>
        <taxon>Spiralia</taxon>
        <taxon>Gnathifera</taxon>
        <taxon>Rotifera</taxon>
        <taxon>Eurotatoria</taxon>
        <taxon>Bdelloidea</taxon>
        <taxon>Philodinida</taxon>
        <taxon>Philodinidae</taxon>
        <taxon>Rotaria</taxon>
    </lineage>
</organism>
<comment type="caution">
    <text evidence="1">The sequence shown here is derived from an EMBL/GenBank/DDBJ whole genome shotgun (WGS) entry which is preliminary data.</text>
</comment>
<sequence length="35" mass="4086">RDMFDDAIRALEEENFLIATHQTVRMVTLGESNFD</sequence>
<gene>
    <name evidence="1" type="ORF">GIL414_LOCUS73877</name>
</gene>
<accession>A0A8S3I2X6</accession>
<name>A0A8S3I2X6_9BILA</name>
<dbReference type="AlphaFoldDB" id="A0A8S3I2X6"/>
<evidence type="ECO:0000313" key="1">
    <source>
        <dbReference type="EMBL" id="CAF5193383.1"/>
    </source>
</evidence>
<reference evidence="1" key="1">
    <citation type="submission" date="2021-02" db="EMBL/GenBank/DDBJ databases">
        <authorList>
            <person name="Nowell W R."/>
        </authorList>
    </citation>
    <scope>NUCLEOTIDE SEQUENCE</scope>
</reference>
<feature type="non-terminal residue" evidence="1">
    <location>
        <position position="1"/>
    </location>
</feature>